<dbReference type="Gene3D" id="2.150.10.10">
    <property type="entry name" value="Serralysin-like metalloprotease, C-terminal"/>
    <property type="match status" value="1"/>
</dbReference>
<dbReference type="Proteomes" id="UP001364224">
    <property type="component" value="Unassembled WGS sequence"/>
</dbReference>
<dbReference type="SUPFAM" id="SSF51120">
    <property type="entry name" value="beta-Roll"/>
    <property type="match status" value="1"/>
</dbReference>
<comment type="subcellular location">
    <subcellularLocation>
        <location evidence="2">Secreted</location>
    </subcellularLocation>
</comment>
<dbReference type="InterPro" id="IPR013517">
    <property type="entry name" value="FG-GAP"/>
</dbReference>
<keyword evidence="8" id="KW-0677">Repeat</keyword>
<proteinExistence type="inferred from homology"/>
<comment type="similarity">
    <text evidence="3">Belongs to the peptidase M10B family.</text>
</comment>
<dbReference type="InterPro" id="IPR013858">
    <property type="entry name" value="Peptidase_M10B_C"/>
</dbReference>
<evidence type="ECO:0000256" key="7">
    <source>
        <dbReference type="ARBA" id="ARBA00022729"/>
    </source>
</evidence>
<dbReference type="InterPro" id="IPR011049">
    <property type="entry name" value="Serralysin-like_metalloprot_C"/>
</dbReference>
<dbReference type="InterPro" id="IPR006026">
    <property type="entry name" value="Peptidase_Metallo"/>
</dbReference>
<dbReference type="PANTHER" id="PTHR46580">
    <property type="entry name" value="SENSOR KINASE-RELATED"/>
    <property type="match status" value="1"/>
</dbReference>
<comment type="caution">
    <text evidence="12">The sequence shown here is derived from an EMBL/GenBank/DDBJ whole genome shotgun (WGS) entry which is preliminary data.</text>
</comment>
<dbReference type="Gene3D" id="2.130.10.130">
    <property type="entry name" value="Integrin alpha, N-terminal"/>
    <property type="match status" value="1"/>
</dbReference>
<dbReference type="SUPFAM" id="SSF69318">
    <property type="entry name" value="Integrin alpha N-terminal domain"/>
    <property type="match status" value="1"/>
</dbReference>
<dbReference type="Gene3D" id="3.40.390.10">
    <property type="entry name" value="Collagenase (Catalytic Domain)"/>
    <property type="match status" value="1"/>
</dbReference>
<sequence length="781" mass="80876">MATATYASATNNPEIDGLLGNTKWTGTITYSFPDSPSDYAASYYGNNEPLTSGFSSAPVQMQQATTYAVALINSYTNANIQYAGTNGADIMVAQSPAANPTSYAYYPANVPAGGDVWFGTGYNYSLAALGNYYFATALHELGHAVGLKHSQETGGVANVAVPAAHDDSEFSIMSYRSYVGGPLTGYTNEAYGFPQTYMANDILALQTLYGANFSTHSENTVYSWSASTGQMFINGVAQLAPGGGSGGSSNRIFETVWDGNGIDTYDLSNYSGGVSINLNPGASSVTSSTQLAYLGNGHYAQGNIFNAYLYNNDARSYIDNAIGGSGNDSLIGNVIANALYGGGGNDTLSGGGGNDILTGGTGVDVLIGGDSADTFVFAAGDSSAASGQHDRISDFIRGTDHIDISGIDAIASTAALDTFHFLGSGAFDGTAGALDYFYDSSRGVTVLQGDTNGDRFADFAVDLTGSMTLSVSDFTGSVTAAPTVVGPILSIVDYNADGHGDILWQNDDGSLAIWDSGQMSSAHSIAGAGAVPSSSHIVGVGDFDGNGRGDILWRDDNGAVTIWSNGQASAAQTMSAAGAVPTAWQIVGTGDFDGNGRDDILWQNSNGTVSVWDNGQISGGHWISDPGVVASSWHIVTTGDFDGNGRDDILWYNDSGMVSIWDNGQIGGAHIIASGMPSNWHIVSAGDFDGNGRDDILWRNDNGTIALWDNGQIGSAHWISNPGVVPNSTHVGGIGDFDANGHDDILWRDDNGAVSIWDNAQPGTAHTVAAAGSLPSGWHIV</sequence>
<evidence type="ECO:0000256" key="2">
    <source>
        <dbReference type="ARBA" id="ARBA00004613"/>
    </source>
</evidence>
<dbReference type="EMBL" id="JAZHRV010000001">
    <property type="protein sequence ID" value="MEH2554117.1"/>
    <property type="molecule type" value="Genomic_DNA"/>
</dbReference>
<dbReference type="InterPro" id="IPR001818">
    <property type="entry name" value="Pept_M10_metallopeptidase"/>
</dbReference>
<organism evidence="12 13">
    <name type="scientific">Bradyrhizobium algeriense</name>
    <dbReference type="NCBI Taxonomy" id="634784"/>
    <lineage>
        <taxon>Bacteria</taxon>
        <taxon>Pseudomonadati</taxon>
        <taxon>Pseudomonadota</taxon>
        <taxon>Alphaproteobacteria</taxon>
        <taxon>Hyphomicrobiales</taxon>
        <taxon>Nitrobacteraceae</taxon>
        <taxon>Bradyrhizobium</taxon>
    </lineage>
</organism>
<dbReference type="PROSITE" id="PS00330">
    <property type="entry name" value="HEMOLYSIN_CALCIUM"/>
    <property type="match status" value="2"/>
</dbReference>
<dbReference type="SMART" id="SM00235">
    <property type="entry name" value="ZnMc"/>
    <property type="match status" value="1"/>
</dbReference>
<keyword evidence="5" id="KW-0645">Protease</keyword>
<keyword evidence="6" id="KW-0479">Metal-binding</keyword>
<dbReference type="InterPro" id="IPR001343">
    <property type="entry name" value="Hemolysn_Ca-bd"/>
</dbReference>
<dbReference type="InterPro" id="IPR034033">
    <property type="entry name" value="Serralysin-like"/>
</dbReference>
<dbReference type="Pfam" id="PF00413">
    <property type="entry name" value="Peptidase_M10"/>
    <property type="match status" value="1"/>
</dbReference>
<dbReference type="Pfam" id="PF08548">
    <property type="entry name" value="Peptidase_M10_C"/>
    <property type="match status" value="1"/>
</dbReference>
<keyword evidence="7" id="KW-0732">Signal</keyword>
<dbReference type="SUPFAM" id="SSF55486">
    <property type="entry name" value="Metalloproteases ('zincins'), catalytic domain"/>
    <property type="match status" value="1"/>
</dbReference>
<feature type="domain" description="Peptidase metallopeptidase" evidence="11">
    <location>
        <begin position="20"/>
        <end position="199"/>
    </location>
</feature>
<evidence type="ECO:0000313" key="13">
    <source>
        <dbReference type="Proteomes" id="UP001364224"/>
    </source>
</evidence>
<evidence type="ECO:0000256" key="3">
    <source>
        <dbReference type="ARBA" id="ARBA00009490"/>
    </source>
</evidence>
<evidence type="ECO:0000313" key="12">
    <source>
        <dbReference type="EMBL" id="MEH2554117.1"/>
    </source>
</evidence>
<protein>
    <submittedName>
        <fullName evidence="12">Ca2+-binding RTX toxin-like protein</fullName>
    </submittedName>
</protein>
<keyword evidence="13" id="KW-1185">Reference proteome</keyword>
<evidence type="ECO:0000256" key="5">
    <source>
        <dbReference type="ARBA" id="ARBA00022670"/>
    </source>
</evidence>
<evidence type="ECO:0000256" key="8">
    <source>
        <dbReference type="ARBA" id="ARBA00022737"/>
    </source>
</evidence>
<evidence type="ECO:0000256" key="10">
    <source>
        <dbReference type="ARBA" id="ARBA00022833"/>
    </source>
</evidence>
<dbReference type="CDD" id="cd04277">
    <property type="entry name" value="ZnMc_serralysin_like"/>
    <property type="match status" value="1"/>
</dbReference>
<dbReference type="PANTHER" id="PTHR46580:SF2">
    <property type="entry name" value="MAM DOMAIN-CONTAINING PROTEIN"/>
    <property type="match status" value="1"/>
</dbReference>
<keyword evidence="10" id="KW-0862">Zinc</keyword>
<dbReference type="RefSeq" id="WP_334478767.1">
    <property type="nucleotide sequence ID" value="NZ_JAZHRV010000001.1"/>
</dbReference>
<gene>
    <name evidence="12" type="ORF">V1286_001646</name>
</gene>
<name>A0ABU8B6G0_9BRAD</name>
<accession>A0ABU8B6G0</accession>
<keyword evidence="4" id="KW-0964">Secreted</keyword>
<dbReference type="InterPro" id="IPR024079">
    <property type="entry name" value="MetalloPept_cat_dom_sf"/>
</dbReference>
<dbReference type="Pfam" id="PF00353">
    <property type="entry name" value="HemolysinCabind"/>
    <property type="match status" value="1"/>
</dbReference>
<keyword evidence="9" id="KW-0378">Hydrolase</keyword>
<evidence type="ECO:0000259" key="11">
    <source>
        <dbReference type="SMART" id="SM00235"/>
    </source>
</evidence>
<dbReference type="InterPro" id="IPR028994">
    <property type="entry name" value="Integrin_alpha_N"/>
</dbReference>
<comment type="cofactor">
    <cofactor evidence="1">
        <name>Ca(2+)</name>
        <dbReference type="ChEBI" id="CHEBI:29108"/>
    </cofactor>
</comment>
<dbReference type="PRINTS" id="PR00313">
    <property type="entry name" value="CABNDNGRPT"/>
</dbReference>
<evidence type="ECO:0000256" key="9">
    <source>
        <dbReference type="ARBA" id="ARBA00022801"/>
    </source>
</evidence>
<dbReference type="Pfam" id="PF13517">
    <property type="entry name" value="FG-GAP_3"/>
    <property type="match status" value="2"/>
</dbReference>
<evidence type="ECO:0000256" key="6">
    <source>
        <dbReference type="ARBA" id="ARBA00022723"/>
    </source>
</evidence>
<dbReference type="InterPro" id="IPR018511">
    <property type="entry name" value="Hemolysin-typ_Ca-bd_CS"/>
</dbReference>
<evidence type="ECO:0000256" key="4">
    <source>
        <dbReference type="ARBA" id="ARBA00022525"/>
    </source>
</evidence>
<reference evidence="12 13" key="1">
    <citation type="submission" date="2024-02" db="EMBL/GenBank/DDBJ databases">
        <title>Adaptive strategies in a cosmopolitan and abundant soil bacterium.</title>
        <authorList>
            <person name="Carini P."/>
        </authorList>
    </citation>
    <scope>NUCLEOTIDE SEQUENCE [LARGE SCALE GENOMIC DNA]</scope>
    <source>
        <strain evidence="12 13">AZCC 1608</strain>
    </source>
</reference>
<evidence type="ECO:0000256" key="1">
    <source>
        <dbReference type="ARBA" id="ARBA00001913"/>
    </source>
</evidence>